<organism evidence="4 5">
    <name type="scientific">Arenimonas caeni</name>
    <dbReference type="NCBI Taxonomy" id="2058085"/>
    <lineage>
        <taxon>Bacteria</taxon>
        <taxon>Pseudomonadati</taxon>
        <taxon>Pseudomonadota</taxon>
        <taxon>Gammaproteobacteria</taxon>
        <taxon>Lysobacterales</taxon>
        <taxon>Lysobacteraceae</taxon>
        <taxon>Arenimonas</taxon>
    </lineage>
</organism>
<dbReference type="NCBIfam" id="NF033550">
    <property type="entry name" value="transpos_ISL3"/>
    <property type="match status" value="1"/>
</dbReference>
<dbReference type="OrthoDB" id="5289059at2"/>
<dbReference type="AlphaFoldDB" id="A0A2P6M8E9"/>
<keyword evidence="5" id="KW-1185">Reference proteome</keyword>
<feature type="domain" description="Transposase IS204/IS1001/IS1096/IS1165 DDE" evidence="1">
    <location>
        <begin position="158"/>
        <end position="398"/>
    </location>
</feature>
<dbReference type="Proteomes" id="UP000241736">
    <property type="component" value="Unassembled WGS sequence"/>
</dbReference>
<dbReference type="InterPro" id="IPR032877">
    <property type="entry name" value="Transposase_HTH"/>
</dbReference>
<proteinExistence type="predicted"/>
<dbReference type="Pfam" id="PF13542">
    <property type="entry name" value="HTH_Tnp_ISL3"/>
    <property type="match status" value="1"/>
</dbReference>
<dbReference type="Pfam" id="PF01610">
    <property type="entry name" value="DDE_Tnp_ISL3"/>
    <property type="match status" value="1"/>
</dbReference>
<evidence type="ECO:0000313" key="5">
    <source>
        <dbReference type="Proteomes" id="UP000241736"/>
    </source>
</evidence>
<dbReference type="EMBL" id="PVLF01000012">
    <property type="protein sequence ID" value="PRH82251.1"/>
    <property type="molecule type" value="Genomic_DNA"/>
</dbReference>
<accession>A0A2P6M8E9</accession>
<sequence>MADGDCIAQLGGWVGYRVDDWRQEQRSGQSWVVLELVPDEGAQRRCSGCDQPVAAIHDQTVRRVRDLPLFEHTVELVVPRLRLACPRCGPRLERLEWLDPHARVTRRLAESVARLCAGTSVRHAARWFGLDWKTVKAIDFRHLERTLGPPDLDGVRLLAMDEFAIQKGHRYATVIVDPERKRVLWVGRGRSRADIRPFFELLGPDRCAQIRAVAMDMSTAFDLEVRAHCPNAEVVYDLFHVVAKYGREVIDRVRVDEANRLRGDKPARRVVKTSRWLLLRNRENVPRDQVVRLEELLAANKALLTTYLLKDDLKALWDYRSEAWARKAWKSWKRRALRSGLEPLRAFVRRIEPYLAGILAHCRWPLGTNLVEGINNKIKVIKRVAYGYRDDAYFFLKIRAAFPGLG</sequence>
<dbReference type="InterPro" id="IPR002560">
    <property type="entry name" value="Transposase_DDE"/>
</dbReference>
<dbReference type="RefSeq" id="WP_106990554.1">
    <property type="nucleotide sequence ID" value="NZ_KZ679090.1"/>
</dbReference>
<reference evidence="4 5" key="1">
    <citation type="submission" date="2018-03" db="EMBL/GenBank/DDBJ databases">
        <title>Arenimonas caeni sp. nov., isolated from activated sludge.</title>
        <authorList>
            <person name="Liu H."/>
        </authorList>
    </citation>
    <scope>NUCLEOTIDE SEQUENCE [LARGE SCALE GENOMIC DNA]</scope>
    <source>
        <strain evidence="5">z29</strain>
    </source>
</reference>
<feature type="domain" description="Transposase IS204/IS1001/IS1096/IS1165 zinc-finger" evidence="3">
    <location>
        <begin position="44"/>
        <end position="88"/>
    </location>
</feature>
<dbReference type="InterPro" id="IPR047951">
    <property type="entry name" value="Transpos_ISL3"/>
</dbReference>
<feature type="domain" description="Transposase IS204/IS1001/IS1096/IS1165 helix-turn-helix" evidence="2">
    <location>
        <begin position="93"/>
        <end position="138"/>
    </location>
</feature>
<evidence type="ECO:0000259" key="1">
    <source>
        <dbReference type="Pfam" id="PF01610"/>
    </source>
</evidence>
<comment type="caution">
    <text evidence="4">The sequence shown here is derived from an EMBL/GenBank/DDBJ whole genome shotgun (WGS) entry which is preliminary data.</text>
</comment>
<evidence type="ECO:0000259" key="2">
    <source>
        <dbReference type="Pfam" id="PF13542"/>
    </source>
</evidence>
<gene>
    <name evidence="4" type="ORF">C6N40_08340</name>
</gene>
<protein>
    <submittedName>
        <fullName evidence="4">ISL3 family transposase</fullName>
    </submittedName>
</protein>
<evidence type="ECO:0000313" key="4">
    <source>
        <dbReference type="EMBL" id="PRH82251.1"/>
    </source>
</evidence>
<name>A0A2P6M8E9_9GAMM</name>
<dbReference type="PANTHER" id="PTHR33498:SF1">
    <property type="entry name" value="TRANSPOSASE FOR INSERTION SEQUENCE ELEMENT IS1557"/>
    <property type="match status" value="1"/>
</dbReference>
<evidence type="ECO:0000259" key="3">
    <source>
        <dbReference type="Pfam" id="PF14690"/>
    </source>
</evidence>
<dbReference type="Pfam" id="PF14690">
    <property type="entry name" value="Zn_ribbon_ISL3"/>
    <property type="match status" value="1"/>
</dbReference>
<dbReference type="InterPro" id="IPR029261">
    <property type="entry name" value="Transposase_Znf"/>
</dbReference>
<dbReference type="PANTHER" id="PTHR33498">
    <property type="entry name" value="TRANSPOSASE FOR INSERTION SEQUENCE ELEMENT IS1557"/>
    <property type="match status" value="1"/>
</dbReference>